<feature type="domain" description="Glycosyl hydrolase family 81 C-terminal" evidence="9">
    <location>
        <begin position="7"/>
        <end position="358"/>
    </location>
</feature>
<protein>
    <recommendedName>
        <fullName evidence="3">glucan endo-1,3-beta-D-glucosidase</fullName>
        <ecNumber evidence="3">3.2.1.39</ecNumber>
    </recommendedName>
</protein>
<dbReference type="GO" id="GO:0009986">
    <property type="term" value="C:cell surface"/>
    <property type="evidence" value="ECO:0007669"/>
    <property type="project" value="TreeGrafter"/>
</dbReference>
<dbReference type="OrthoDB" id="4473401at2759"/>
<gene>
    <name evidence="10" type="ORF">WICANDRAFT_94966</name>
</gene>
<keyword evidence="7" id="KW-0961">Cell wall biogenesis/degradation</keyword>
<dbReference type="GO" id="GO:0000272">
    <property type="term" value="P:polysaccharide catabolic process"/>
    <property type="evidence" value="ECO:0007669"/>
    <property type="project" value="UniProtKB-KW"/>
</dbReference>
<evidence type="ECO:0000313" key="11">
    <source>
        <dbReference type="Proteomes" id="UP000094112"/>
    </source>
</evidence>
<evidence type="ECO:0000259" key="9">
    <source>
        <dbReference type="Pfam" id="PF17652"/>
    </source>
</evidence>
<sequence length="368" mass="40896">MSKDLSYTTEQLQLLASVANDDLAVDFTSSTKGLTTYYAGKYLDKYAYILLVIDSIIQDESVRNSTLERLKDAFDTFLDNEQLFPLMYDTRYGGVTSTAAQNGDTGADFGGSYYNDHHFHYGYFIHAAAVIGMVDAKLGGSWAQDHKDWVNSLVRDVANPSKSDTHFPVSRMFDWYAGHSWAAGLFAAADGKNEESTSEDYNFAYGMKLWGKVIGDSSMEARGDLMISIMAKSMNDYFLYSDDNDVEPEQIIGNKVSGILFDNKIDHTTWFGTNTEYIHGIHMLPVTPISSVVRGPTFVSQEWSQVISPIVDSINSGWTGILRLNQALTDPKSSYNFFSQDNFSSAWLDNGLSRTWCLAFSGGLANAV</sequence>
<keyword evidence="6" id="KW-0326">Glycosidase</keyword>
<dbReference type="InterPro" id="IPR040720">
    <property type="entry name" value="GH81_C"/>
</dbReference>
<dbReference type="STRING" id="683960.A0A1E3NXS3"/>
<dbReference type="Gene3D" id="1.10.287.1170">
    <property type="entry name" value="glycoside hydrolase family 81 endo-[beta] glucanase"/>
    <property type="match status" value="1"/>
</dbReference>
<dbReference type="InterPro" id="IPR005200">
    <property type="entry name" value="Endo-beta-glucanase"/>
</dbReference>
<dbReference type="PANTHER" id="PTHR31983">
    <property type="entry name" value="ENDO-1,3(4)-BETA-GLUCANASE 1"/>
    <property type="match status" value="1"/>
</dbReference>
<evidence type="ECO:0000313" key="10">
    <source>
        <dbReference type="EMBL" id="ODQ57905.1"/>
    </source>
</evidence>
<dbReference type="Gene3D" id="1.20.5.420">
    <property type="entry name" value="Immunoglobulin FC, subunit C"/>
    <property type="match status" value="1"/>
</dbReference>
<dbReference type="PROSITE" id="PS52008">
    <property type="entry name" value="GH81"/>
    <property type="match status" value="1"/>
</dbReference>
<evidence type="ECO:0000256" key="2">
    <source>
        <dbReference type="ARBA" id="ARBA00010730"/>
    </source>
</evidence>
<comment type="catalytic activity">
    <reaction evidence="1">
        <text>Hydrolysis of (1-&gt;3)-beta-D-glucosidic linkages in (1-&gt;3)-beta-D-glucans.</text>
        <dbReference type="EC" id="3.2.1.39"/>
    </reaction>
</comment>
<evidence type="ECO:0000256" key="1">
    <source>
        <dbReference type="ARBA" id="ARBA00000382"/>
    </source>
</evidence>
<dbReference type="GO" id="GO:0052861">
    <property type="term" value="F:endo-1,3(4)-beta-glucanase activity"/>
    <property type="evidence" value="ECO:0007669"/>
    <property type="project" value="InterPro"/>
</dbReference>
<evidence type="ECO:0000256" key="7">
    <source>
        <dbReference type="ARBA" id="ARBA00023316"/>
    </source>
</evidence>
<accession>A0A1E3NXS3</accession>
<dbReference type="GO" id="GO:0071555">
    <property type="term" value="P:cell wall organization"/>
    <property type="evidence" value="ECO:0007669"/>
    <property type="project" value="UniProtKB-KW"/>
</dbReference>
<evidence type="ECO:0000256" key="6">
    <source>
        <dbReference type="ARBA" id="ARBA00023295"/>
    </source>
</evidence>
<proteinExistence type="inferred from homology"/>
<dbReference type="PANTHER" id="PTHR31983:SF20">
    <property type="entry name" value="GLUCAN ENDO-1,3-BETA-D-GLUCOSIDASE 1"/>
    <property type="match status" value="1"/>
</dbReference>
<dbReference type="RefSeq" id="XP_019037112.1">
    <property type="nucleotide sequence ID" value="XM_019186473.1"/>
</dbReference>
<dbReference type="Proteomes" id="UP000094112">
    <property type="component" value="Unassembled WGS sequence"/>
</dbReference>
<keyword evidence="4 10" id="KW-0378">Hydrolase</keyword>
<evidence type="ECO:0000256" key="5">
    <source>
        <dbReference type="ARBA" id="ARBA00023277"/>
    </source>
</evidence>
<keyword evidence="8" id="KW-0624">Polysaccharide degradation</keyword>
<dbReference type="Pfam" id="PF17652">
    <property type="entry name" value="Glyco_hydro81C"/>
    <property type="match status" value="1"/>
</dbReference>
<dbReference type="EMBL" id="KV454212">
    <property type="protein sequence ID" value="ODQ57905.1"/>
    <property type="molecule type" value="Genomic_DNA"/>
</dbReference>
<reference evidence="10 11" key="1">
    <citation type="journal article" date="2016" name="Proc. Natl. Acad. Sci. U.S.A.">
        <title>Comparative genomics of biotechnologically important yeasts.</title>
        <authorList>
            <person name="Riley R."/>
            <person name="Haridas S."/>
            <person name="Wolfe K.H."/>
            <person name="Lopes M.R."/>
            <person name="Hittinger C.T."/>
            <person name="Goeker M."/>
            <person name="Salamov A.A."/>
            <person name="Wisecaver J.H."/>
            <person name="Long T.M."/>
            <person name="Calvey C.H."/>
            <person name="Aerts A.L."/>
            <person name="Barry K.W."/>
            <person name="Choi C."/>
            <person name="Clum A."/>
            <person name="Coughlan A.Y."/>
            <person name="Deshpande S."/>
            <person name="Douglass A.P."/>
            <person name="Hanson S.J."/>
            <person name="Klenk H.-P."/>
            <person name="LaButti K.M."/>
            <person name="Lapidus A."/>
            <person name="Lindquist E.A."/>
            <person name="Lipzen A.M."/>
            <person name="Meier-Kolthoff J.P."/>
            <person name="Ohm R.A."/>
            <person name="Otillar R.P."/>
            <person name="Pangilinan J.L."/>
            <person name="Peng Y."/>
            <person name="Rokas A."/>
            <person name="Rosa C.A."/>
            <person name="Scheuner C."/>
            <person name="Sibirny A.A."/>
            <person name="Slot J.C."/>
            <person name="Stielow J.B."/>
            <person name="Sun H."/>
            <person name="Kurtzman C.P."/>
            <person name="Blackwell M."/>
            <person name="Grigoriev I.V."/>
            <person name="Jeffries T.W."/>
        </authorList>
    </citation>
    <scope>NUCLEOTIDE SEQUENCE [LARGE SCALE GENOMIC DNA]</scope>
    <source>
        <strain evidence="11">ATCC 58044 / CBS 1984 / NCYC 433 / NRRL Y-366-8</strain>
    </source>
</reference>
<comment type="similarity">
    <text evidence="2">Belongs to the glycosyl hydrolase 81 family.</text>
</comment>
<dbReference type="GeneID" id="30203719"/>
<organism evidence="10 11">
    <name type="scientific">Wickerhamomyces anomalus (strain ATCC 58044 / CBS 1984 / NCYC 433 / NRRL Y-366-8)</name>
    <name type="common">Yeast</name>
    <name type="synonym">Hansenula anomala</name>
    <dbReference type="NCBI Taxonomy" id="683960"/>
    <lineage>
        <taxon>Eukaryota</taxon>
        <taxon>Fungi</taxon>
        <taxon>Dikarya</taxon>
        <taxon>Ascomycota</taxon>
        <taxon>Saccharomycotina</taxon>
        <taxon>Saccharomycetes</taxon>
        <taxon>Phaffomycetales</taxon>
        <taxon>Wickerhamomycetaceae</taxon>
        <taxon>Wickerhamomyces</taxon>
    </lineage>
</organism>
<evidence type="ECO:0000256" key="8">
    <source>
        <dbReference type="ARBA" id="ARBA00023326"/>
    </source>
</evidence>
<dbReference type="AlphaFoldDB" id="A0A1E3NXS3"/>
<name>A0A1E3NXS3_WICAA</name>
<evidence type="ECO:0000256" key="3">
    <source>
        <dbReference type="ARBA" id="ARBA00012780"/>
    </source>
</evidence>
<keyword evidence="11" id="KW-1185">Reference proteome</keyword>
<dbReference type="EC" id="3.2.1.39" evidence="3"/>
<dbReference type="GO" id="GO:0042973">
    <property type="term" value="F:glucan endo-1,3-beta-D-glucosidase activity"/>
    <property type="evidence" value="ECO:0007669"/>
    <property type="project" value="UniProtKB-EC"/>
</dbReference>
<keyword evidence="5" id="KW-0119">Carbohydrate metabolism</keyword>
<dbReference type="FunFam" id="1.20.5.420:FF:000008">
    <property type="entry name" value="Endo-1,3-beta-glucanase Engl1"/>
    <property type="match status" value="1"/>
</dbReference>
<evidence type="ECO:0000256" key="4">
    <source>
        <dbReference type="ARBA" id="ARBA00022801"/>
    </source>
</evidence>